<reference evidence="6" key="3">
    <citation type="submission" date="2016-06" db="EMBL/GenBank/DDBJ databases">
        <authorList>
            <person name="Olsen C.W."/>
            <person name="Carey S."/>
            <person name="Hinshaw L."/>
            <person name="Karasin A.I."/>
        </authorList>
    </citation>
    <scope>NUCLEOTIDE SEQUENCE [LARGE SCALE GENOMIC DNA]</scope>
    <source>
        <strain evidence="6">PM4</strain>
    </source>
</reference>
<name>A0A1N5W5V9_9ARCH</name>
<dbReference type="STRING" id="1673428.CPM_1641"/>
<gene>
    <name evidence="6" type="ORF">CPM_1641</name>
    <name evidence="5" type="ORF">CSP5_1675</name>
</gene>
<dbReference type="AlphaFoldDB" id="A0A1N5W5V9"/>
<dbReference type="SUPFAM" id="SSF53850">
    <property type="entry name" value="Periplasmic binding protein-like II"/>
    <property type="match status" value="1"/>
</dbReference>
<evidence type="ECO:0000256" key="3">
    <source>
        <dbReference type="ARBA" id="ARBA00022729"/>
    </source>
</evidence>
<dbReference type="KEGG" id="cdiv:CPM_1641"/>
<evidence type="ECO:0000256" key="2">
    <source>
        <dbReference type="ARBA" id="ARBA00022448"/>
    </source>
</evidence>
<dbReference type="EMBL" id="LT671858">
    <property type="protein sequence ID" value="SIM80574.1"/>
    <property type="molecule type" value="Genomic_DNA"/>
</dbReference>
<dbReference type="GO" id="GO:1901982">
    <property type="term" value="F:maltose binding"/>
    <property type="evidence" value="ECO:0007669"/>
    <property type="project" value="TreeGrafter"/>
</dbReference>
<dbReference type="InterPro" id="IPR006059">
    <property type="entry name" value="SBP"/>
</dbReference>
<dbReference type="GO" id="GO:0055052">
    <property type="term" value="C:ATP-binding cassette (ABC) transporter complex, substrate-binding subunit-containing"/>
    <property type="evidence" value="ECO:0007669"/>
    <property type="project" value="TreeGrafter"/>
</dbReference>
<dbReference type="GO" id="GO:0042956">
    <property type="term" value="P:maltodextrin transmembrane transport"/>
    <property type="evidence" value="ECO:0007669"/>
    <property type="project" value="TreeGrafter"/>
</dbReference>
<reference evidence="5 8" key="1">
    <citation type="submission" date="2016-04" db="EMBL/GenBank/DDBJ databases">
        <authorList>
            <person name="Evans L.H."/>
            <person name="Alamgir A."/>
            <person name="Owens N."/>
            <person name="Weber N.D."/>
            <person name="Virtaneva K."/>
            <person name="Barbian K."/>
            <person name="Babar A."/>
            <person name="Rosenke K."/>
        </authorList>
    </citation>
    <scope>NUCLEOTIDE SEQUENCE [LARGE SCALE GENOMIC DNA]</scope>
    <source>
        <strain evidence="5">S5</strain>
        <strain evidence="8">S5(T) (JCM 30642 \VKM B-2941)</strain>
    </source>
</reference>
<evidence type="ECO:0000313" key="8">
    <source>
        <dbReference type="Proteomes" id="UP000195607"/>
    </source>
</evidence>
<dbReference type="EMBL" id="LT719092">
    <property type="protein sequence ID" value="SJK85428.1"/>
    <property type="molecule type" value="Genomic_DNA"/>
</dbReference>
<dbReference type="PANTHER" id="PTHR30061">
    <property type="entry name" value="MALTOSE-BINDING PERIPLASMIC PROTEIN"/>
    <property type="match status" value="1"/>
</dbReference>
<dbReference type="Proteomes" id="UP000187822">
    <property type="component" value="Chromosome I"/>
</dbReference>
<feature type="transmembrane region" description="Helical" evidence="4">
    <location>
        <begin position="20"/>
        <end position="41"/>
    </location>
</feature>
<comment type="similarity">
    <text evidence="1">Belongs to the bacterial solute-binding protein 1 family.</text>
</comment>
<keyword evidence="4" id="KW-1133">Transmembrane helix</keyword>
<reference evidence="7" key="2">
    <citation type="submission" date="2016-06" db="EMBL/GenBank/DDBJ databases">
        <authorList>
            <person name="Toshchakov V.S."/>
        </authorList>
    </citation>
    <scope>NUCLEOTIDE SEQUENCE [LARGE SCALE GENOMIC DNA]</scope>
    <source>
        <strain>PM4 (JCM 30641</strain>
        <strain evidence="7">\VKM B-2940)</strain>
    </source>
</reference>
<dbReference type="Gene3D" id="3.40.190.10">
    <property type="entry name" value="Periplasmic binding protein-like II"/>
    <property type="match status" value="2"/>
</dbReference>
<dbReference type="Pfam" id="PF01547">
    <property type="entry name" value="SBP_bac_1"/>
    <property type="match status" value="1"/>
</dbReference>
<sequence>MGYTMQSSGTNSSGGSSKKVIIAIAVVIVLIVAGIGTYFIITNHPTTTSKKVTITVAGPVYSSSSTIWENFVNNETAVWQKAHPNVEIKFVGPFDASSEAQYYDKLDLMTSKASTAPDVMLEDMFYTATYAHEKVIAPLNNYMNSTEKNSFFPSALGQMEINGTIYGMPTQVTDTLIYYNMSLFHEAGIKTPWQPTSWADILHTSMELKANLSSIKGFIPMNIYTDTRGGEASSFTGFEGLLYGTGWGLYNFSSSQWYGNNPGLNATLHFYKTAFVTDNLASVDLSTTPYITTGQYLQEGKLGIAVDGSWMYGYQWASGSHEIHNFTKYIGLAYIPTEFGQAPYYNSMVGGWGWAMYNGVSNKSLVYSFMQALDNTTNQIKINLPGQALAGGLPATTSASSNPMFKDLMPNAPQLDTFYAKALKYGSYRPPVSTYPTVSTALQAAMSDVVVGKMSVSSALSAYDSALVTDFGSSKVQIVKGPKIGPSASSSIATQYAQLQSKDVQSPSLQFYNNLYLVSKIKA</sequence>
<protein>
    <submittedName>
        <fullName evidence="5">CUT1 family ABC transporter substrate-binding component</fullName>
    </submittedName>
</protein>
<evidence type="ECO:0000313" key="7">
    <source>
        <dbReference type="Proteomes" id="UP000187822"/>
    </source>
</evidence>
<dbReference type="Proteomes" id="UP000195607">
    <property type="component" value="Chromosome I"/>
</dbReference>
<keyword evidence="4" id="KW-0812">Transmembrane</keyword>
<dbReference type="PANTHER" id="PTHR30061:SF50">
    <property type="entry name" value="MALTOSE_MALTODEXTRIN-BINDING PERIPLASMIC PROTEIN"/>
    <property type="match status" value="1"/>
</dbReference>
<keyword evidence="3" id="KW-0732">Signal</keyword>
<evidence type="ECO:0000313" key="6">
    <source>
        <dbReference type="EMBL" id="SJK85428.1"/>
    </source>
</evidence>
<keyword evidence="4" id="KW-0472">Membrane</keyword>
<keyword evidence="2" id="KW-0813">Transport</keyword>
<evidence type="ECO:0000256" key="1">
    <source>
        <dbReference type="ARBA" id="ARBA00008520"/>
    </source>
</evidence>
<dbReference type="GO" id="GO:0015768">
    <property type="term" value="P:maltose transport"/>
    <property type="evidence" value="ECO:0007669"/>
    <property type="project" value="TreeGrafter"/>
</dbReference>
<accession>A0A1N5W5V9</accession>
<keyword evidence="7" id="KW-1185">Reference proteome</keyword>
<evidence type="ECO:0000256" key="4">
    <source>
        <dbReference type="SAM" id="Phobius"/>
    </source>
</evidence>
<evidence type="ECO:0000313" key="5">
    <source>
        <dbReference type="EMBL" id="SIM80574.1"/>
    </source>
</evidence>
<organism evidence="5 8">
    <name type="scientific">Cuniculiplasma divulgatum</name>
    <dbReference type="NCBI Taxonomy" id="1673428"/>
    <lineage>
        <taxon>Archaea</taxon>
        <taxon>Methanobacteriati</taxon>
        <taxon>Thermoplasmatota</taxon>
        <taxon>Thermoplasmata</taxon>
        <taxon>Thermoplasmatales</taxon>
        <taxon>Cuniculiplasmataceae</taxon>
        <taxon>Cuniculiplasma</taxon>
    </lineage>
</organism>
<proteinExistence type="inferred from homology"/>